<evidence type="ECO:0000256" key="5">
    <source>
        <dbReference type="ARBA" id="ARBA00022946"/>
    </source>
</evidence>
<evidence type="ECO:0000313" key="12">
    <source>
        <dbReference type="Proteomes" id="UP000324748"/>
    </source>
</evidence>
<accession>A0A5B0R574</accession>
<organism evidence="11 12">
    <name type="scientific">Puccinia graminis f. sp. tritici</name>
    <dbReference type="NCBI Taxonomy" id="56615"/>
    <lineage>
        <taxon>Eukaryota</taxon>
        <taxon>Fungi</taxon>
        <taxon>Dikarya</taxon>
        <taxon>Basidiomycota</taxon>
        <taxon>Pucciniomycotina</taxon>
        <taxon>Pucciniomycetes</taxon>
        <taxon>Pucciniales</taxon>
        <taxon>Pucciniaceae</taxon>
        <taxon>Puccinia</taxon>
    </lineage>
</organism>
<evidence type="ECO:0000256" key="8">
    <source>
        <dbReference type="ARBA" id="ARBA00023136"/>
    </source>
</evidence>
<evidence type="ECO:0000256" key="6">
    <source>
        <dbReference type="ARBA" id="ARBA00022982"/>
    </source>
</evidence>
<dbReference type="InterPro" id="IPR038532">
    <property type="entry name" value="NDUFS4-like_sf"/>
</dbReference>
<keyword evidence="6 9" id="KW-0249">Electron transport</keyword>
<keyword evidence="3 9" id="KW-0679">Respiratory chain</keyword>
<protein>
    <recommendedName>
        <fullName evidence="9">NADH dehydrogenase [ubiquinone] iron-sulfur protein 4, mitochondrial</fullName>
    </recommendedName>
</protein>
<dbReference type="PANTHER" id="PTHR12219:SF8">
    <property type="entry name" value="NADH DEHYDROGENASE [UBIQUINONE] IRON-SULFUR PROTEIN 4, MITOCHONDRIAL"/>
    <property type="match status" value="1"/>
</dbReference>
<comment type="function">
    <text evidence="9">Accessory subunit of the mitochondrial membrane respiratory chain NADH dehydrogenase (Complex I), that is believed not to be involved in catalysis. Complex I functions in the transfer of electrons from NADH to the respiratory chain. The immediate electron acceptor for the enzyme is believed to be ubiquinone.</text>
</comment>
<feature type="compositionally biased region" description="Polar residues" evidence="10">
    <location>
        <begin position="41"/>
        <end position="64"/>
    </location>
</feature>
<gene>
    <name evidence="11" type="ORF">PGT21_037180</name>
</gene>
<comment type="caution">
    <text evidence="11">The sequence shown here is derived from an EMBL/GenBank/DDBJ whole genome shotgun (WGS) entry which is preliminary data.</text>
</comment>
<keyword evidence="8 9" id="KW-0472">Membrane</keyword>
<reference evidence="11 12" key="1">
    <citation type="submission" date="2019-05" db="EMBL/GenBank/DDBJ databases">
        <title>Emergence of the Ug99 lineage of the wheat stem rust pathogen through somatic hybridization.</title>
        <authorList>
            <person name="Li F."/>
            <person name="Upadhyaya N.M."/>
            <person name="Sperschneider J."/>
            <person name="Matny O."/>
            <person name="Nguyen-Phuc H."/>
            <person name="Mago R."/>
            <person name="Raley C."/>
            <person name="Miller M.E."/>
            <person name="Silverstein K.A.T."/>
            <person name="Henningsen E."/>
            <person name="Hirsch C.D."/>
            <person name="Visser B."/>
            <person name="Pretorius Z.A."/>
            <person name="Steffenson B.J."/>
            <person name="Schwessinger B."/>
            <person name="Dodds P.N."/>
            <person name="Figueroa M."/>
        </authorList>
    </citation>
    <scope>NUCLEOTIDE SEQUENCE [LARGE SCALE GENOMIC DNA]</scope>
    <source>
        <strain evidence="11">21-0</strain>
    </source>
</reference>
<evidence type="ECO:0000256" key="10">
    <source>
        <dbReference type="SAM" id="MobiDB-lite"/>
    </source>
</evidence>
<feature type="region of interest" description="Disordered" evidence="10">
    <location>
        <begin position="38"/>
        <end position="75"/>
    </location>
</feature>
<evidence type="ECO:0000256" key="1">
    <source>
        <dbReference type="ARBA" id="ARBA00005882"/>
    </source>
</evidence>
<evidence type="ECO:0000256" key="7">
    <source>
        <dbReference type="ARBA" id="ARBA00023128"/>
    </source>
</evidence>
<dbReference type="Gene3D" id="3.30.160.190">
    <property type="entry name" value="atu1810 like domain"/>
    <property type="match status" value="1"/>
</dbReference>
<keyword evidence="2 9" id="KW-0813">Transport</keyword>
<comment type="similarity">
    <text evidence="1 9">Belongs to the complex I NDUFS4 subunit family.</text>
</comment>
<keyword evidence="7 9" id="KW-0496">Mitochondrion</keyword>
<dbReference type="Pfam" id="PF04800">
    <property type="entry name" value="NDUS4"/>
    <property type="match status" value="1"/>
</dbReference>
<keyword evidence="4 9" id="KW-0999">Mitochondrion inner membrane</keyword>
<keyword evidence="5 9" id="KW-0809">Transit peptide</keyword>
<proteinExistence type="inferred from homology"/>
<evidence type="ECO:0000256" key="2">
    <source>
        <dbReference type="ARBA" id="ARBA00022448"/>
    </source>
</evidence>
<dbReference type="PANTHER" id="PTHR12219">
    <property type="entry name" value="NADH-UBIQUINONE OXIDOREDUCTASE"/>
    <property type="match status" value="1"/>
</dbReference>
<dbReference type="GO" id="GO:0005743">
    <property type="term" value="C:mitochondrial inner membrane"/>
    <property type="evidence" value="ECO:0007669"/>
    <property type="project" value="UniProtKB-SubCell"/>
</dbReference>
<sequence length="216" mass="23759">MFSQALLRSTRQTIATSRACKPTTTNNNGLRKAFYSDDKSAGQQLSPATTERPSGIQPASSSDDPQLIPAGLTSGAPEQLAIRPVRIYRPSPTTMQSAKANNHTWVLDWETLQGAGRWENPLMGWASTADYMQGTNLKFDSSEAAVAFCEKQGAFLSLLTHSSLGEYSSLTSLPSPFPLIGWPYFVQAPKAIKFKVKSYSDNYLYSDSKLRIHKTK</sequence>
<dbReference type="GO" id="GO:0022900">
    <property type="term" value="P:electron transport chain"/>
    <property type="evidence" value="ECO:0007669"/>
    <property type="project" value="InterPro"/>
</dbReference>
<dbReference type="AlphaFoldDB" id="A0A5B0R574"/>
<dbReference type="OrthoDB" id="3089at2759"/>
<dbReference type="EMBL" id="VSWC01000001">
    <property type="protein sequence ID" value="KAA1120125.1"/>
    <property type="molecule type" value="Genomic_DNA"/>
</dbReference>
<keyword evidence="12" id="KW-1185">Reference proteome</keyword>
<dbReference type="Proteomes" id="UP000324748">
    <property type="component" value="Unassembled WGS sequence"/>
</dbReference>
<evidence type="ECO:0000256" key="4">
    <source>
        <dbReference type="ARBA" id="ARBA00022792"/>
    </source>
</evidence>
<evidence type="ECO:0000256" key="3">
    <source>
        <dbReference type="ARBA" id="ARBA00022660"/>
    </source>
</evidence>
<comment type="subcellular location">
    <subcellularLocation>
        <location evidence="9">Mitochondrion inner membrane</location>
        <topology evidence="9">Peripheral membrane protein</topology>
        <orientation evidence="9">Matrix side</orientation>
    </subcellularLocation>
</comment>
<name>A0A5B0R574_PUCGR</name>
<evidence type="ECO:0000313" key="11">
    <source>
        <dbReference type="EMBL" id="KAA1120125.1"/>
    </source>
</evidence>
<dbReference type="InterPro" id="IPR006885">
    <property type="entry name" value="NADH_UbQ_FeS_4_mit-like"/>
</dbReference>
<evidence type="ECO:0000256" key="9">
    <source>
        <dbReference type="RuleBase" id="RU367010"/>
    </source>
</evidence>